<evidence type="ECO:0000313" key="1">
    <source>
        <dbReference type="EMBL" id="QHT92501.1"/>
    </source>
</evidence>
<dbReference type="AlphaFoldDB" id="A0A6C0IGZ0"/>
<dbReference type="SUPFAM" id="SSF53448">
    <property type="entry name" value="Nucleotide-diphospho-sugar transferases"/>
    <property type="match status" value="1"/>
</dbReference>
<sequence>MNPVVVTLTDSGYYQKAKRTIIDVRSRGEWKGDLVLITVGFDAPPNFLDYYRVIPFRVEHLDTSQLVEQYKKDPIRPTCDNREYGKLTQWDKFYVFDTYFKKWDRVVYLDAGLRCFQPIYHLANLPCKNSFMAPDDAAAYDLEKRFGGIIETDRHPEIVSRLFQEYDPSILLERYFLNCIWVYDTALLQTITFQDLMNTMNTYPICRCNEMTVMNLLFTFKHKVWKPFPEHIADNRTRLFGWTERDRNYGPYTTWRDFCFLKYPSTINFDCE</sequence>
<dbReference type="EMBL" id="MN740186">
    <property type="protein sequence ID" value="QHT92501.1"/>
    <property type="molecule type" value="Genomic_DNA"/>
</dbReference>
<reference evidence="1" key="1">
    <citation type="journal article" date="2020" name="Nature">
        <title>Giant virus diversity and host interactions through global metagenomics.</title>
        <authorList>
            <person name="Schulz F."/>
            <person name="Roux S."/>
            <person name="Paez-Espino D."/>
            <person name="Jungbluth S."/>
            <person name="Walsh D.A."/>
            <person name="Denef V.J."/>
            <person name="McMahon K.D."/>
            <person name="Konstantinidis K.T."/>
            <person name="Eloe-Fadrosh E.A."/>
            <person name="Kyrpides N.C."/>
            <person name="Woyke T."/>
        </authorList>
    </citation>
    <scope>NUCLEOTIDE SEQUENCE</scope>
    <source>
        <strain evidence="1">GVMAG-M-3300023184-88</strain>
    </source>
</reference>
<dbReference type="InterPro" id="IPR029044">
    <property type="entry name" value="Nucleotide-diphossugar_trans"/>
</dbReference>
<organism evidence="1">
    <name type="scientific">viral metagenome</name>
    <dbReference type="NCBI Taxonomy" id="1070528"/>
    <lineage>
        <taxon>unclassified sequences</taxon>
        <taxon>metagenomes</taxon>
        <taxon>organismal metagenomes</taxon>
    </lineage>
</organism>
<evidence type="ECO:0008006" key="2">
    <source>
        <dbReference type="Google" id="ProtNLM"/>
    </source>
</evidence>
<name>A0A6C0IGZ0_9ZZZZ</name>
<protein>
    <recommendedName>
        <fullName evidence="2">Glycosyltransferase</fullName>
    </recommendedName>
</protein>
<proteinExistence type="predicted"/>
<dbReference type="Gene3D" id="3.90.550.10">
    <property type="entry name" value="Spore Coat Polysaccharide Biosynthesis Protein SpsA, Chain A"/>
    <property type="match status" value="1"/>
</dbReference>
<accession>A0A6C0IGZ0</accession>